<proteinExistence type="predicted"/>
<organism evidence="1 2">
    <name type="scientific">Pseudomonas brassicae</name>
    <dbReference type="NCBI Taxonomy" id="2708063"/>
    <lineage>
        <taxon>Bacteria</taxon>
        <taxon>Pseudomonadati</taxon>
        <taxon>Pseudomonadota</taxon>
        <taxon>Gammaproteobacteria</taxon>
        <taxon>Pseudomonadales</taxon>
        <taxon>Pseudomonadaceae</taxon>
        <taxon>Pseudomonas</taxon>
    </lineage>
</organism>
<evidence type="ECO:0000313" key="1">
    <source>
        <dbReference type="EMBL" id="NER63872.1"/>
    </source>
</evidence>
<protein>
    <submittedName>
        <fullName evidence="1">Uncharacterized protein</fullName>
    </submittedName>
</protein>
<name>A0A6B3NKM4_9PSED</name>
<accession>A0A6B3NKM4</accession>
<dbReference type="AlphaFoldDB" id="A0A6B3NKM4"/>
<keyword evidence="2" id="KW-1185">Reference proteome</keyword>
<dbReference type="RefSeq" id="WP_163943386.1">
    <property type="nucleotide sequence ID" value="NZ_JAAHBU010000097.1"/>
</dbReference>
<sequence length="61" mass="6522">MKTSSAFFIVVEANRFTFCGSDGHRSGVGVAPVEGDGGAQARSRLSMDVSIFLCMIHFNLP</sequence>
<dbReference type="EMBL" id="JAAHBU010000097">
    <property type="protein sequence ID" value="NER63872.1"/>
    <property type="molecule type" value="Genomic_DNA"/>
</dbReference>
<reference evidence="1 2" key="1">
    <citation type="submission" date="2020-02" db="EMBL/GenBank/DDBJ databases">
        <title>Broccoli isolated Pseudomonas sp.</title>
        <authorList>
            <person name="Fujikawa T."/>
            <person name="Sawada H."/>
        </authorList>
    </citation>
    <scope>NUCLEOTIDE SEQUENCE [LARGE SCALE GENOMIC DNA]</scope>
    <source>
        <strain evidence="1 2">MAFF212427</strain>
    </source>
</reference>
<evidence type="ECO:0000313" key="2">
    <source>
        <dbReference type="Proteomes" id="UP000482634"/>
    </source>
</evidence>
<gene>
    <name evidence="1" type="ORF">G3436_08140</name>
</gene>
<comment type="caution">
    <text evidence="1">The sequence shown here is derived from an EMBL/GenBank/DDBJ whole genome shotgun (WGS) entry which is preliminary data.</text>
</comment>
<dbReference type="Proteomes" id="UP000482634">
    <property type="component" value="Unassembled WGS sequence"/>
</dbReference>